<dbReference type="PANTHER" id="PTHR43811:SF19">
    <property type="entry name" value="39 KDA FK506-BINDING NUCLEAR PROTEIN"/>
    <property type="match status" value="1"/>
</dbReference>
<comment type="caution">
    <text evidence="9">The sequence shown here is derived from an EMBL/GenBank/DDBJ whole genome shotgun (WGS) entry which is preliminary data.</text>
</comment>
<dbReference type="PANTHER" id="PTHR43811">
    <property type="entry name" value="FKBP-TYPE PEPTIDYL-PROLYL CIS-TRANS ISOMERASE FKPA"/>
    <property type="match status" value="1"/>
</dbReference>
<comment type="similarity">
    <text evidence="2 6">Belongs to the FKBP-type PPIase family.</text>
</comment>
<proteinExistence type="inferred from homology"/>
<keyword evidence="4 5" id="KW-0413">Isomerase</keyword>
<dbReference type="EMBL" id="MGKY01000018">
    <property type="protein sequence ID" value="OGN33386.1"/>
    <property type="molecule type" value="Genomic_DNA"/>
</dbReference>
<evidence type="ECO:0000313" key="10">
    <source>
        <dbReference type="Proteomes" id="UP000177745"/>
    </source>
</evidence>
<gene>
    <name evidence="9" type="ORF">A3G51_01010</name>
</gene>
<comment type="catalytic activity">
    <reaction evidence="1 5 6">
        <text>[protein]-peptidylproline (omega=180) = [protein]-peptidylproline (omega=0)</text>
        <dbReference type="Rhea" id="RHEA:16237"/>
        <dbReference type="Rhea" id="RHEA-COMP:10747"/>
        <dbReference type="Rhea" id="RHEA-COMP:10748"/>
        <dbReference type="ChEBI" id="CHEBI:83833"/>
        <dbReference type="ChEBI" id="CHEBI:83834"/>
        <dbReference type="EC" id="5.2.1.8"/>
    </reaction>
</comment>
<dbReference type="InterPro" id="IPR001179">
    <property type="entry name" value="PPIase_FKBP_dom"/>
</dbReference>
<dbReference type="Pfam" id="PF00254">
    <property type="entry name" value="FKBP_C"/>
    <property type="match status" value="1"/>
</dbReference>
<evidence type="ECO:0000259" key="8">
    <source>
        <dbReference type="PROSITE" id="PS50059"/>
    </source>
</evidence>
<evidence type="ECO:0000256" key="5">
    <source>
        <dbReference type="PROSITE-ProRule" id="PRU00277"/>
    </source>
</evidence>
<feature type="transmembrane region" description="Helical" evidence="7">
    <location>
        <begin position="6"/>
        <end position="24"/>
    </location>
</feature>
<dbReference type="FunFam" id="3.10.50.40:FF:000006">
    <property type="entry name" value="Peptidyl-prolyl cis-trans isomerase"/>
    <property type="match status" value="1"/>
</dbReference>
<evidence type="ECO:0000256" key="6">
    <source>
        <dbReference type="RuleBase" id="RU003915"/>
    </source>
</evidence>
<keyword evidence="7" id="KW-1133">Transmembrane helix</keyword>
<dbReference type="Gene3D" id="3.10.50.40">
    <property type="match status" value="1"/>
</dbReference>
<evidence type="ECO:0000256" key="1">
    <source>
        <dbReference type="ARBA" id="ARBA00000971"/>
    </source>
</evidence>
<reference evidence="9 10" key="1">
    <citation type="journal article" date="2016" name="Nat. Commun.">
        <title>Thousands of microbial genomes shed light on interconnected biogeochemical processes in an aquifer system.</title>
        <authorList>
            <person name="Anantharaman K."/>
            <person name="Brown C.T."/>
            <person name="Hug L.A."/>
            <person name="Sharon I."/>
            <person name="Castelle C.J."/>
            <person name="Probst A.J."/>
            <person name="Thomas B.C."/>
            <person name="Singh A."/>
            <person name="Wilkins M.J."/>
            <person name="Karaoz U."/>
            <person name="Brodie E.L."/>
            <person name="Williams K.H."/>
            <person name="Hubbard S.S."/>
            <person name="Banfield J.F."/>
        </authorList>
    </citation>
    <scope>NUCLEOTIDE SEQUENCE [LARGE SCALE GENOMIC DNA]</scope>
</reference>
<protein>
    <recommendedName>
        <fullName evidence="6">Peptidyl-prolyl cis-trans isomerase</fullName>
        <ecNumber evidence="6">5.2.1.8</ecNumber>
    </recommendedName>
</protein>
<dbReference type="Proteomes" id="UP000177745">
    <property type="component" value="Unassembled WGS sequence"/>
</dbReference>
<dbReference type="InterPro" id="IPR046357">
    <property type="entry name" value="PPIase_dom_sf"/>
</dbReference>
<evidence type="ECO:0000256" key="7">
    <source>
        <dbReference type="SAM" id="Phobius"/>
    </source>
</evidence>
<accession>A0A1F8H8V1</accession>
<evidence type="ECO:0000256" key="2">
    <source>
        <dbReference type="ARBA" id="ARBA00006577"/>
    </source>
</evidence>
<feature type="domain" description="PPIase FKBP-type" evidence="8">
    <location>
        <begin position="82"/>
        <end position="171"/>
    </location>
</feature>
<name>A0A1F8H8V1_9BACT</name>
<evidence type="ECO:0000313" key="9">
    <source>
        <dbReference type="EMBL" id="OGN33386.1"/>
    </source>
</evidence>
<dbReference type="PROSITE" id="PS50059">
    <property type="entry name" value="FKBP_PPIASE"/>
    <property type="match status" value="1"/>
</dbReference>
<dbReference type="GO" id="GO:0003755">
    <property type="term" value="F:peptidyl-prolyl cis-trans isomerase activity"/>
    <property type="evidence" value="ECO:0007669"/>
    <property type="project" value="UniProtKB-UniRule"/>
</dbReference>
<keyword evidence="3 5" id="KW-0697">Rotamase</keyword>
<organism evidence="9 10">
    <name type="scientific">Candidatus Yanofskybacteria bacterium RIFCSPLOWO2_12_FULL_43_11b</name>
    <dbReference type="NCBI Taxonomy" id="1802710"/>
    <lineage>
        <taxon>Bacteria</taxon>
        <taxon>Candidatus Yanofskyibacteriota</taxon>
    </lineage>
</organism>
<keyword evidence="7" id="KW-0812">Transmembrane</keyword>
<sequence>MNTKTVFAFTLIVICFGVVAFVFYRKSNDADDVSKLGLNPAASATPLPTPTPTPKGNNIIKMDNGLEIQDLKVGTGPEAKAGDTISVNYTGFLENGTVFDASVKHGGPATFQIGVGQLIKGWDIGIPGMKVGGKRKLIVPPSLGYGSQNVGNGLIPPNSTLTFEVELLAIQTPK</sequence>
<dbReference type="SUPFAM" id="SSF54534">
    <property type="entry name" value="FKBP-like"/>
    <property type="match status" value="1"/>
</dbReference>
<keyword evidence="7" id="KW-0472">Membrane</keyword>
<dbReference type="EC" id="5.2.1.8" evidence="6"/>
<dbReference type="AlphaFoldDB" id="A0A1F8H8V1"/>
<evidence type="ECO:0000256" key="3">
    <source>
        <dbReference type="ARBA" id="ARBA00023110"/>
    </source>
</evidence>
<evidence type="ECO:0000256" key="4">
    <source>
        <dbReference type="ARBA" id="ARBA00023235"/>
    </source>
</evidence>